<comment type="similarity">
    <text evidence="2">Belongs to the MscS (TC 1.A.23) family.</text>
</comment>
<evidence type="ECO:0000256" key="5">
    <source>
        <dbReference type="ARBA" id="ARBA00022989"/>
    </source>
</evidence>
<dbReference type="SUPFAM" id="SSF82861">
    <property type="entry name" value="Mechanosensitive channel protein MscS (YggB), transmembrane region"/>
    <property type="match status" value="1"/>
</dbReference>
<dbReference type="Gene3D" id="3.30.70.100">
    <property type="match status" value="1"/>
</dbReference>
<evidence type="ECO:0000259" key="10">
    <source>
        <dbReference type="Pfam" id="PF21082"/>
    </source>
</evidence>
<feature type="transmembrane region" description="Helical" evidence="7">
    <location>
        <begin position="457"/>
        <end position="480"/>
    </location>
</feature>
<evidence type="ECO:0000256" key="4">
    <source>
        <dbReference type="ARBA" id="ARBA00022692"/>
    </source>
</evidence>
<feature type="domain" description="Mechanosensitive ion channel MscS" evidence="9">
    <location>
        <begin position="592"/>
        <end position="657"/>
    </location>
</feature>
<dbReference type="EMBL" id="SMFX01000001">
    <property type="protein sequence ID" value="TCK18441.1"/>
    <property type="molecule type" value="Genomic_DNA"/>
</dbReference>
<dbReference type="RefSeq" id="WP_132972267.1">
    <property type="nucleotide sequence ID" value="NZ_SMFX01000001.1"/>
</dbReference>
<dbReference type="GO" id="GO:0005886">
    <property type="term" value="C:plasma membrane"/>
    <property type="evidence" value="ECO:0007669"/>
    <property type="project" value="UniProtKB-SubCell"/>
</dbReference>
<reference evidence="11 12" key="1">
    <citation type="submission" date="2019-03" db="EMBL/GenBank/DDBJ databases">
        <title>Genomic Encyclopedia of Type Strains, Phase IV (KMG-IV): sequencing the most valuable type-strain genomes for metagenomic binning, comparative biology and taxonomic classification.</title>
        <authorList>
            <person name="Goeker M."/>
        </authorList>
    </citation>
    <scope>NUCLEOTIDE SEQUENCE [LARGE SCALE GENOMIC DNA]</scope>
    <source>
        <strain evidence="11 12">DSM 19610</strain>
    </source>
</reference>
<evidence type="ECO:0000256" key="7">
    <source>
        <dbReference type="SAM" id="Phobius"/>
    </source>
</evidence>
<dbReference type="InterPro" id="IPR052702">
    <property type="entry name" value="MscS-like_channel"/>
</dbReference>
<feature type="transmembrane region" description="Helical" evidence="7">
    <location>
        <begin position="500"/>
        <end position="526"/>
    </location>
</feature>
<evidence type="ECO:0000259" key="9">
    <source>
        <dbReference type="Pfam" id="PF00924"/>
    </source>
</evidence>
<dbReference type="SUPFAM" id="SSF50182">
    <property type="entry name" value="Sm-like ribonucleoproteins"/>
    <property type="match status" value="1"/>
</dbReference>
<dbReference type="AlphaFoldDB" id="A0A4R1HCS2"/>
<feature type="transmembrane region" description="Helical" evidence="7">
    <location>
        <begin position="576"/>
        <end position="605"/>
    </location>
</feature>
<dbReference type="InterPro" id="IPR011014">
    <property type="entry name" value="MscS_channel_TM-2"/>
</dbReference>
<feature type="domain" description="Mechanosensitive ion channel MscS C-terminal" evidence="10">
    <location>
        <begin position="666"/>
        <end position="752"/>
    </location>
</feature>
<feature type="chain" id="PRO_5020181241" evidence="8">
    <location>
        <begin position="30"/>
        <end position="775"/>
    </location>
</feature>
<dbReference type="InterPro" id="IPR006685">
    <property type="entry name" value="MscS_channel_2nd"/>
</dbReference>
<accession>A0A4R1HCS2</accession>
<sequence>MNYQSQFLAGMLRVVSLLLLCAAFSPAIAQDTDLDAFGKMLKTIESDLAKPQIRQETLEKWARKIAAGRPMALDCVEKGEKKQQKLEEDLVSLGEYVSGEPADVTRKRNQVKREIKDIERDLAGCRLLVLRSEELQKSISQETKALLARQLSAKGTNIGVLLMDNWQEPALWLSASKDFIRRHSGISRLEPEDWALLAMLAVISFIAGLWLRLRLLQRARSGAWADDLAGHFSCALVSTVSHHLPWLATSSVLAISLYTMTGDVSPVPFINIALYTLPFYLLAVMVIQLFLAPHQPGVLFVNVPPLLAKQLSRRLTVLVLLAYVGVLLFYTLLAQSLPESAFLLARGVFAAILALNLIWALWLIMRLPHLSGVRAVNWLLMLVLLGALAAEWAGYRNLSVTLLRILLGTSLVIAVTVFLSRLLREFYDSLDEGTRRQTRSIRRLLGVRTGEHFPGLIWIRITTALMLWGMAALAVLRVWGASDATLKQISEWFMSGFELGSLKIVPVRILLAIVSFAVLVALAGWVRAKLESSWLSRARMERGAREALVTISGYLLIMLAILVGLGISGVDFSNLAIIAGALSVGIGFGLQNIVNNFVSGLILLFERPIKTGDWVVVGGTEGYVKRIRIRSTQIQTFDRADVIVPNSELISNQVTNWMLYDMRGRVRVPVGVAYGSDTEKVKDILLQVAAENPKVINDGTTGKPRVLFREFGDSALAFELRCYIHNIDERVRVISDLNFAIDKAFREAGIEIPFPQRDLHMRSWDADKGPPADAG</sequence>
<dbReference type="PANTHER" id="PTHR30347">
    <property type="entry name" value="POTASSIUM CHANNEL RELATED"/>
    <property type="match status" value="1"/>
</dbReference>
<keyword evidence="3" id="KW-1003">Cell membrane</keyword>
<keyword evidence="4 7" id="KW-0812">Transmembrane</keyword>
<dbReference type="InterPro" id="IPR011066">
    <property type="entry name" value="MscS_channel_C_sf"/>
</dbReference>
<feature type="transmembrane region" description="Helical" evidence="7">
    <location>
        <begin position="234"/>
        <end position="260"/>
    </location>
</feature>
<keyword evidence="12" id="KW-1185">Reference proteome</keyword>
<feature type="transmembrane region" description="Helical" evidence="7">
    <location>
        <begin position="401"/>
        <end position="419"/>
    </location>
</feature>
<dbReference type="Pfam" id="PF21082">
    <property type="entry name" value="MS_channel_3rd"/>
    <property type="match status" value="1"/>
</dbReference>
<dbReference type="Gene3D" id="1.10.287.1260">
    <property type="match status" value="1"/>
</dbReference>
<keyword evidence="8" id="KW-0732">Signal</keyword>
<evidence type="ECO:0000313" key="12">
    <source>
        <dbReference type="Proteomes" id="UP000295707"/>
    </source>
</evidence>
<feature type="transmembrane region" description="Helical" evidence="7">
    <location>
        <begin position="315"/>
        <end position="337"/>
    </location>
</feature>
<feature type="transmembrane region" description="Helical" evidence="7">
    <location>
        <begin position="376"/>
        <end position="395"/>
    </location>
</feature>
<dbReference type="GO" id="GO:0008381">
    <property type="term" value="F:mechanosensitive monoatomic ion channel activity"/>
    <property type="evidence" value="ECO:0007669"/>
    <property type="project" value="UniProtKB-ARBA"/>
</dbReference>
<evidence type="ECO:0000256" key="6">
    <source>
        <dbReference type="ARBA" id="ARBA00023136"/>
    </source>
</evidence>
<dbReference type="InterPro" id="IPR049278">
    <property type="entry name" value="MS_channel_C"/>
</dbReference>
<feature type="transmembrane region" description="Helical" evidence="7">
    <location>
        <begin position="343"/>
        <end position="364"/>
    </location>
</feature>
<feature type="transmembrane region" description="Helical" evidence="7">
    <location>
        <begin position="547"/>
        <end position="570"/>
    </location>
</feature>
<keyword evidence="6 7" id="KW-0472">Membrane</keyword>
<dbReference type="Proteomes" id="UP000295707">
    <property type="component" value="Unassembled WGS sequence"/>
</dbReference>
<evidence type="ECO:0000256" key="3">
    <source>
        <dbReference type="ARBA" id="ARBA00022475"/>
    </source>
</evidence>
<dbReference type="PANTHER" id="PTHR30347:SF1">
    <property type="entry name" value="MECHANOSENSITIVE CHANNEL MSCK"/>
    <property type="match status" value="1"/>
</dbReference>
<gene>
    <name evidence="11" type="ORF">DFR30_1719</name>
</gene>
<keyword evidence="5 7" id="KW-1133">Transmembrane helix</keyword>
<organism evidence="11 12">
    <name type="scientific">Thiogranum longum</name>
    <dbReference type="NCBI Taxonomy" id="1537524"/>
    <lineage>
        <taxon>Bacteria</taxon>
        <taxon>Pseudomonadati</taxon>
        <taxon>Pseudomonadota</taxon>
        <taxon>Gammaproteobacteria</taxon>
        <taxon>Chromatiales</taxon>
        <taxon>Ectothiorhodospiraceae</taxon>
        <taxon>Thiogranum</taxon>
    </lineage>
</organism>
<evidence type="ECO:0000313" key="11">
    <source>
        <dbReference type="EMBL" id="TCK18441.1"/>
    </source>
</evidence>
<name>A0A4R1HCS2_9GAMM</name>
<feature type="signal peptide" evidence="8">
    <location>
        <begin position="1"/>
        <end position="29"/>
    </location>
</feature>
<dbReference type="InterPro" id="IPR010920">
    <property type="entry name" value="LSM_dom_sf"/>
</dbReference>
<comment type="subcellular location">
    <subcellularLocation>
        <location evidence="1">Cell membrane</location>
        <topology evidence="1">Multi-pass membrane protein</topology>
    </subcellularLocation>
</comment>
<comment type="caution">
    <text evidence="11">The sequence shown here is derived from an EMBL/GenBank/DDBJ whole genome shotgun (WGS) entry which is preliminary data.</text>
</comment>
<evidence type="ECO:0000256" key="2">
    <source>
        <dbReference type="ARBA" id="ARBA00008017"/>
    </source>
</evidence>
<feature type="transmembrane region" description="Helical" evidence="7">
    <location>
        <begin position="194"/>
        <end position="213"/>
    </location>
</feature>
<proteinExistence type="inferred from homology"/>
<feature type="transmembrane region" description="Helical" evidence="7">
    <location>
        <begin position="272"/>
        <end position="294"/>
    </location>
</feature>
<dbReference type="InterPro" id="IPR023408">
    <property type="entry name" value="MscS_beta-dom_sf"/>
</dbReference>
<evidence type="ECO:0000256" key="1">
    <source>
        <dbReference type="ARBA" id="ARBA00004651"/>
    </source>
</evidence>
<dbReference type="SUPFAM" id="SSF82689">
    <property type="entry name" value="Mechanosensitive channel protein MscS (YggB), C-terminal domain"/>
    <property type="match status" value="1"/>
</dbReference>
<dbReference type="Gene3D" id="2.30.30.60">
    <property type="match status" value="1"/>
</dbReference>
<dbReference type="Pfam" id="PF00924">
    <property type="entry name" value="MS_channel_2nd"/>
    <property type="match status" value="1"/>
</dbReference>
<dbReference type="OrthoDB" id="9799209at2"/>
<protein>
    <submittedName>
        <fullName evidence="11">Small-conductance mechanosensitive channel</fullName>
    </submittedName>
</protein>
<evidence type="ECO:0000256" key="8">
    <source>
        <dbReference type="SAM" id="SignalP"/>
    </source>
</evidence>